<organism evidence="1 2">
    <name type="scientific">Cellulomonas soli</name>
    <dbReference type="NCBI Taxonomy" id="931535"/>
    <lineage>
        <taxon>Bacteria</taxon>
        <taxon>Bacillati</taxon>
        <taxon>Actinomycetota</taxon>
        <taxon>Actinomycetes</taxon>
        <taxon>Micrococcales</taxon>
        <taxon>Cellulomonadaceae</taxon>
        <taxon>Cellulomonas</taxon>
    </lineage>
</organism>
<gene>
    <name evidence="1" type="ORF">CSO01_35350</name>
</gene>
<evidence type="ECO:0000313" key="2">
    <source>
        <dbReference type="Proteomes" id="UP000321798"/>
    </source>
</evidence>
<evidence type="ECO:0000313" key="1">
    <source>
        <dbReference type="EMBL" id="GEP70820.1"/>
    </source>
</evidence>
<comment type="caution">
    <text evidence="1">The sequence shown here is derived from an EMBL/GenBank/DDBJ whole genome shotgun (WGS) entry which is preliminary data.</text>
</comment>
<proteinExistence type="predicted"/>
<keyword evidence="2" id="KW-1185">Reference proteome</keyword>
<reference evidence="1 2" key="1">
    <citation type="submission" date="2019-07" db="EMBL/GenBank/DDBJ databases">
        <title>Whole genome shotgun sequence of Cellulomonas soli NBRC 109434.</title>
        <authorList>
            <person name="Hosoyama A."/>
            <person name="Uohara A."/>
            <person name="Ohji S."/>
            <person name="Ichikawa N."/>
        </authorList>
    </citation>
    <scope>NUCLEOTIDE SEQUENCE [LARGE SCALE GENOMIC DNA]</scope>
    <source>
        <strain evidence="1 2">NBRC 109434</strain>
    </source>
</reference>
<dbReference type="Proteomes" id="UP000321798">
    <property type="component" value="Unassembled WGS sequence"/>
</dbReference>
<dbReference type="AlphaFoldDB" id="A0A512PHZ3"/>
<name>A0A512PHZ3_9CELL</name>
<dbReference type="EMBL" id="BKAL01000016">
    <property type="protein sequence ID" value="GEP70820.1"/>
    <property type="molecule type" value="Genomic_DNA"/>
</dbReference>
<protein>
    <submittedName>
        <fullName evidence="1">Uncharacterized protein</fullName>
    </submittedName>
</protein>
<sequence>MDLPDRARQDGRGRAEGAQVRRRIIGAGLAVVVTALWLPGCTSAGDTCMPAPLELSDDTVRIGTTVTLSAGPVACGLPDLPGTYRISYQERGGLWDLGNADVDEDGAFSTSIVVPTSATPGIHQVVVLGSAYDACLELQGASCVGYSVPVTVRP</sequence>
<accession>A0A512PHZ3</accession>